<dbReference type="Pfam" id="PF12860">
    <property type="entry name" value="PAS_7"/>
    <property type="match status" value="1"/>
</dbReference>
<dbReference type="FunFam" id="1.10.287.130:FF:000001">
    <property type="entry name" value="Two-component sensor histidine kinase"/>
    <property type="match status" value="1"/>
</dbReference>
<accession>A0A5C8PDV5</accession>
<feature type="compositionally biased region" description="Polar residues" evidence="9">
    <location>
        <begin position="922"/>
        <end position="931"/>
    </location>
</feature>
<dbReference type="Gene3D" id="1.10.287.130">
    <property type="match status" value="1"/>
</dbReference>
<keyword evidence="3 8" id="KW-0597">Phosphoprotein</keyword>
<dbReference type="InterPro" id="IPR035965">
    <property type="entry name" value="PAS-like_dom_sf"/>
</dbReference>
<feature type="modified residue" description="4-aspartylphosphate" evidence="8">
    <location>
        <position position="726"/>
    </location>
</feature>
<dbReference type="GO" id="GO:0000155">
    <property type="term" value="F:phosphorelay sensor kinase activity"/>
    <property type="evidence" value="ECO:0007669"/>
    <property type="project" value="InterPro"/>
</dbReference>
<proteinExistence type="predicted"/>
<dbReference type="EC" id="2.7.13.3" evidence="2"/>
<comment type="catalytic activity">
    <reaction evidence="1">
        <text>ATP + protein L-histidine = ADP + protein N-phospho-L-histidine.</text>
        <dbReference type="EC" id="2.7.13.3"/>
    </reaction>
</comment>
<evidence type="ECO:0000256" key="2">
    <source>
        <dbReference type="ARBA" id="ARBA00012438"/>
    </source>
</evidence>
<keyword evidence="10" id="KW-1133">Transmembrane helix</keyword>
<dbReference type="InterPro" id="IPR011006">
    <property type="entry name" value="CheY-like_superfamily"/>
</dbReference>
<evidence type="ECO:0000259" key="13">
    <source>
        <dbReference type="PROSITE" id="PS50112"/>
    </source>
</evidence>
<dbReference type="InterPro" id="IPR036097">
    <property type="entry name" value="HisK_dim/P_sf"/>
</dbReference>
<keyword evidence="5" id="KW-0418">Kinase</keyword>
<keyword evidence="4" id="KW-0808">Transferase</keyword>
<dbReference type="AlphaFoldDB" id="A0A5C8PDV5"/>
<dbReference type="SUPFAM" id="SSF55874">
    <property type="entry name" value="ATPase domain of HSP90 chaperone/DNA topoisomerase II/histidine kinase"/>
    <property type="match status" value="1"/>
</dbReference>
<dbReference type="Pfam" id="PF02518">
    <property type="entry name" value="HATPase_c"/>
    <property type="match status" value="1"/>
</dbReference>
<dbReference type="PROSITE" id="PS50112">
    <property type="entry name" value="PAS"/>
    <property type="match status" value="1"/>
</dbReference>
<keyword evidence="15" id="KW-1185">Reference proteome</keyword>
<dbReference type="InterPro" id="IPR004358">
    <property type="entry name" value="Sig_transdc_His_kin-like_C"/>
</dbReference>
<evidence type="ECO:0000256" key="9">
    <source>
        <dbReference type="SAM" id="MobiDB-lite"/>
    </source>
</evidence>
<dbReference type="SUPFAM" id="SSF47384">
    <property type="entry name" value="Homodimeric domain of signal transducing histidine kinase"/>
    <property type="match status" value="1"/>
</dbReference>
<feature type="region of interest" description="Disordered" evidence="9">
    <location>
        <begin position="908"/>
        <end position="931"/>
    </location>
</feature>
<evidence type="ECO:0000256" key="8">
    <source>
        <dbReference type="PROSITE-ProRule" id="PRU00169"/>
    </source>
</evidence>
<comment type="caution">
    <text evidence="8">Lacks conserved residue(s) required for the propagation of feature annotation.</text>
</comment>
<dbReference type="CDD" id="cd00082">
    <property type="entry name" value="HisKA"/>
    <property type="match status" value="1"/>
</dbReference>
<dbReference type="CDD" id="cd16922">
    <property type="entry name" value="HATPase_EvgS-ArcB-TorS-like"/>
    <property type="match status" value="1"/>
</dbReference>
<reference evidence="14 15" key="1">
    <citation type="submission" date="2019-06" db="EMBL/GenBank/DDBJ databases">
        <title>New taxonomy in bacterial strain CC-CFT640, isolated from vineyard.</title>
        <authorList>
            <person name="Lin S.-Y."/>
            <person name="Tsai C.-F."/>
            <person name="Young C.-C."/>
        </authorList>
    </citation>
    <scope>NUCLEOTIDE SEQUENCE [LARGE SCALE GENOMIC DNA]</scope>
    <source>
        <strain evidence="14 15">CC-CFT640</strain>
    </source>
</reference>
<dbReference type="SMART" id="SM00387">
    <property type="entry name" value="HATPase_c"/>
    <property type="match status" value="1"/>
</dbReference>
<name>A0A5C8PDV5_9HYPH</name>
<dbReference type="SUPFAM" id="SSF55785">
    <property type="entry name" value="PYP-like sensor domain (PAS domain)"/>
    <property type="match status" value="1"/>
</dbReference>
<dbReference type="PRINTS" id="PR00344">
    <property type="entry name" value="BCTRLSENSOR"/>
</dbReference>
<dbReference type="InterPro" id="IPR003661">
    <property type="entry name" value="HisK_dim/P_dom"/>
</dbReference>
<evidence type="ECO:0000313" key="15">
    <source>
        <dbReference type="Proteomes" id="UP000321638"/>
    </source>
</evidence>
<dbReference type="SMART" id="SM00448">
    <property type="entry name" value="REC"/>
    <property type="match status" value="1"/>
</dbReference>
<dbReference type="SUPFAM" id="SSF52172">
    <property type="entry name" value="CheY-like"/>
    <property type="match status" value="2"/>
</dbReference>
<feature type="domain" description="Histidine kinase" evidence="11">
    <location>
        <begin position="441"/>
        <end position="660"/>
    </location>
</feature>
<sequence length="931" mass="102035">MPKMVKIGPNWMSSSPPIGAAPMNDAHAAKRLSGGSAGIRRICAPVKSRWMHAPSPWRMEIGLDASCQRSAGGASARIFADHIWPTVDLWTIMKSVFLWRLIAATVGMALLLGSLTGIALRAIDDADRFEQMANASFEARAELTIIDNASREIEAWLRVHIRGAMIARENMAAASSRLTSALTNMERLAAGNGEQQQRVSQLRPLIQSYLEQAAAIIALPSDPTVLPERSAMVAEALVTRDKALEIVRLLNAMEQQQVEQQDERASGSFWLTRLTLIVGTLLAIGALICAVVLIRNAFEERLGTVRRLADQTRLLRTTIDTMAQGIAVFDTDNRLTLWNEHFLELMALDAREVAVGDTFHTLVHRTVGRGRMTTARADTIVARAASKLRERQAWTDEIPLEDGRTIETRRVPLPDGSWVATYLDITERKQLDRVKNEFVSTVSHELRTPLTSIRGSLGLVVGGMLEGIPQRVVPLLEIAYANCERLVRLINDILDIEKIESGRLTLDLKPQAVGPLIAQAISANDGYFRQFGVQCDFSDGAPQSVARVDSDRFMQVMNNLLSNAAKFSPSGSRIEVSLERRGHKLRISVKDKGPGIPEAFRSKIFGRFAQADPSDTRRKGGSGLGLSITKAIVDNMNGDITFVSQTGEGTTFHVDFPEWVEPEHVPAPLPVVDGLPKLLVIEDEPDTARVIAMLLEQGGFACDIAYDAEMARDRLRTRKYAGVTLDLGLPDENGVQFLRELRADPHTQDLPAIVVSGKANESRRLVNGGVVGVLDWIDKPIDRDRLLRAARIAASKAEGRLPHLLHVEGDDETRRAIAALFAGHVVPVPATTVAAARRLMADNDFDLVLLNLHMEHAETLLPDIRPETPLILSSSAEADDAVASRVGAALIRARTTNDAVLSAIRHILDRSPQPETPRDDSTPTPETHNAA</sequence>
<evidence type="ECO:0000259" key="11">
    <source>
        <dbReference type="PROSITE" id="PS50109"/>
    </source>
</evidence>
<gene>
    <name evidence="14" type="ORF">FHP25_28360</name>
</gene>
<dbReference type="EMBL" id="VDUZ01000039">
    <property type="protein sequence ID" value="TXL71784.1"/>
    <property type="molecule type" value="Genomic_DNA"/>
</dbReference>
<dbReference type="OrthoDB" id="8477265at2"/>
<feature type="domain" description="PAS" evidence="13">
    <location>
        <begin position="311"/>
        <end position="364"/>
    </location>
</feature>
<keyword evidence="7 10" id="KW-0472">Membrane</keyword>
<keyword evidence="10" id="KW-0812">Transmembrane</keyword>
<dbReference type="InterPro" id="IPR003594">
    <property type="entry name" value="HATPase_dom"/>
</dbReference>
<dbReference type="Pfam" id="PF00072">
    <property type="entry name" value="Response_reg"/>
    <property type="match status" value="1"/>
</dbReference>
<dbReference type="Gene3D" id="3.40.50.2300">
    <property type="match status" value="1"/>
</dbReference>
<evidence type="ECO:0000256" key="4">
    <source>
        <dbReference type="ARBA" id="ARBA00022679"/>
    </source>
</evidence>
<dbReference type="InterPro" id="IPR005467">
    <property type="entry name" value="His_kinase_dom"/>
</dbReference>
<dbReference type="FunFam" id="3.30.565.10:FF:000006">
    <property type="entry name" value="Sensor histidine kinase WalK"/>
    <property type="match status" value="1"/>
</dbReference>
<dbReference type="Proteomes" id="UP000321638">
    <property type="component" value="Unassembled WGS sequence"/>
</dbReference>
<dbReference type="InterPro" id="IPR001789">
    <property type="entry name" value="Sig_transdc_resp-reg_receiver"/>
</dbReference>
<dbReference type="Gene3D" id="3.30.565.10">
    <property type="entry name" value="Histidine kinase-like ATPase, C-terminal domain"/>
    <property type="match status" value="1"/>
</dbReference>
<dbReference type="PANTHER" id="PTHR43047:SF72">
    <property type="entry name" value="OSMOSENSING HISTIDINE PROTEIN KINASE SLN1"/>
    <property type="match status" value="1"/>
</dbReference>
<feature type="transmembrane region" description="Helical" evidence="10">
    <location>
        <begin position="274"/>
        <end position="294"/>
    </location>
</feature>
<feature type="domain" description="Response regulatory" evidence="12">
    <location>
        <begin position="677"/>
        <end position="794"/>
    </location>
</feature>
<evidence type="ECO:0000256" key="1">
    <source>
        <dbReference type="ARBA" id="ARBA00000085"/>
    </source>
</evidence>
<dbReference type="Pfam" id="PF00512">
    <property type="entry name" value="HisKA"/>
    <property type="match status" value="1"/>
</dbReference>
<organism evidence="14 15">
    <name type="scientific">Vineibacter terrae</name>
    <dbReference type="NCBI Taxonomy" id="2586908"/>
    <lineage>
        <taxon>Bacteria</taxon>
        <taxon>Pseudomonadati</taxon>
        <taxon>Pseudomonadota</taxon>
        <taxon>Alphaproteobacteria</taxon>
        <taxon>Hyphomicrobiales</taxon>
        <taxon>Vineibacter</taxon>
    </lineage>
</organism>
<evidence type="ECO:0000256" key="5">
    <source>
        <dbReference type="ARBA" id="ARBA00022777"/>
    </source>
</evidence>
<keyword evidence="6" id="KW-0902">Two-component regulatory system</keyword>
<dbReference type="PROSITE" id="PS50110">
    <property type="entry name" value="RESPONSE_REGULATORY"/>
    <property type="match status" value="2"/>
</dbReference>
<evidence type="ECO:0000256" key="7">
    <source>
        <dbReference type="ARBA" id="ARBA00023136"/>
    </source>
</evidence>
<dbReference type="InterPro" id="IPR036890">
    <property type="entry name" value="HATPase_C_sf"/>
</dbReference>
<evidence type="ECO:0000313" key="14">
    <source>
        <dbReference type="EMBL" id="TXL71784.1"/>
    </source>
</evidence>
<dbReference type="InterPro" id="IPR000014">
    <property type="entry name" value="PAS"/>
</dbReference>
<evidence type="ECO:0000259" key="12">
    <source>
        <dbReference type="PROSITE" id="PS50110"/>
    </source>
</evidence>
<dbReference type="PROSITE" id="PS50109">
    <property type="entry name" value="HIS_KIN"/>
    <property type="match status" value="1"/>
</dbReference>
<evidence type="ECO:0000256" key="10">
    <source>
        <dbReference type="SAM" id="Phobius"/>
    </source>
</evidence>
<feature type="transmembrane region" description="Helical" evidence="10">
    <location>
        <begin position="97"/>
        <end position="123"/>
    </location>
</feature>
<dbReference type="Gene3D" id="3.30.450.20">
    <property type="entry name" value="PAS domain"/>
    <property type="match status" value="1"/>
</dbReference>
<dbReference type="GO" id="GO:0005886">
    <property type="term" value="C:plasma membrane"/>
    <property type="evidence" value="ECO:0007669"/>
    <property type="project" value="TreeGrafter"/>
</dbReference>
<dbReference type="PANTHER" id="PTHR43047">
    <property type="entry name" value="TWO-COMPONENT HISTIDINE PROTEIN KINASE"/>
    <property type="match status" value="1"/>
</dbReference>
<evidence type="ECO:0000256" key="6">
    <source>
        <dbReference type="ARBA" id="ARBA00023012"/>
    </source>
</evidence>
<dbReference type="SMART" id="SM00388">
    <property type="entry name" value="HisKA"/>
    <property type="match status" value="1"/>
</dbReference>
<evidence type="ECO:0000256" key="3">
    <source>
        <dbReference type="ARBA" id="ARBA00022553"/>
    </source>
</evidence>
<dbReference type="GO" id="GO:0009927">
    <property type="term" value="F:histidine phosphotransfer kinase activity"/>
    <property type="evidence" value="ECO:0007669"/>
    <property type="project" value="TreeGrafter"/>
</dbReference>
<protein>
    <recommendedName>
        <fullName evidence="2">histidine kinase</fullName>
        <ecNumber evidence="2">2.7.13.3</ecNumber>
    </recommendedName>
</protein>
<feature type="domain" description="Response regulatory" evidence="12">
    <location>
        <begin position="803"/>
        <end position="909"/>
    </location>
</feature>
<comment type="caution">
    <text evidence="14">The sequence shown here is derived from an EMBL/GenBank/DDBJ whole genome shotgun (WGS) entry which is preliminary data.</text>
</comment>